<organism evidence="1 2">
    <name type="scientific">Mycobacteroides salmoniphilum</name>
    <dbReference type="NCBI Taxonomy" id="404941"/>
    <lineage>
        <taxon>Bacteria</taxon>
        <taxon>Bacillati</taxon>
        <taxon>Actinomycetota</taxon>
        <taxon>Actinomycetes</taxon>
        <taxon>Mycobacteriales</taxon>
        <taxon>Mycobacteriaceae</taxon>
        <taxon>Mycobacteroides</taxon>
    </lineage>
</organism>
<reference evidence="1 2" key="1">
    <citation type="journal article" date="2019" name="Sci. Rep.">
        <title>Extended insight into the Mycobacterium chelonae-abscessus complex through whole genome sequencing of Mycobacterium salmoniphilum outbreak and Mycobacterium salmoniphilum-like strains.</title>
        <authorList>
            <person name="Behra P.R.K."/>
            <person name="Das S."/>
            <person name="Pettersson B.M.F."/>
            <person name="Shirreff L."/>
            <person name="DuCote T."/>
            <person name="Jacobsson K.G."/>
            <person name="Ennis D.G."/>
            <person name="Kirsebom L.A."/>
        </authorList>
    </citation>
    <scope>NUCLEOTIDE SEQUENCE [LARGE SCALE GENOMIC DNA]</scope>
    <source>
        <strain evidence="1 2">DE 4585</strain>
    </source>
</reference>
<comment type="caution">
    <text evidence="1">The sequence shown here is derived from an EMBL/GenBank/DDBJ whole genome shotgun (WGS) entry which is preliminary data.</text>
</comment>
<proteinExistence type="predicted"/>
<sequence>MRSDRSYLSIVERAQQAQRNAELARDKTRDQLQEDIDRIHVGREEWETRADKAAASAGSAWAELGASWKAHVARVKIAFGHKEHRIDARLAERDADIAEFDAAYAVDIAFSAIEEAEDTVLYAMYARKYAEEIAS</sequence>
<protein>
    <submittedName>
        <fullName evidence="1">Uncharacterized protein</fullName>
    </submittedName>
</protein>
<evidence type="ECO:0000313" key="1">
    <source>
        <dbReference type="EMBL" id="TDZ83381.1"/>
    </source>
</evidence>
<dbReference type="RefSeq" id="WP_191989045.1">
    <property type="nucleotide sequence ID" value="NZ_PECH01000006.1"/>
</dbReference>
<dbReference type="Proteomes" id="UP000295117">
    <property type="component" value="Unassembled WGS sequence"/>
</dbReference>
<name>A0A4R8S2D9_9MYCO</name>
<accession>A0A4R8S2D9</accession>
<evidence type="ECO:0000313" key="2">
    <source>
        <dbReference type="Proteomes" id="UP000295117"/>
    </source>
</evidence>
<gene>
    <name evidence="1" type="ORF">DE4585_02176</name>
</gene>
<dbReference type="EMBL" id="PECH01000006">
    <property type="protein sequence ID" value="TDZ83381.1"/>
    <property type="molecule type" value="Genomic_DNA"/>
</dbReference>
<dbReference type="AlphaFoldDB" id="A0A4R8S2D9"/>